<proteinExistence type="predicted"/>
<protein>
    <submittedName>
        <fullName evidence="2">Zinc finger BED domain-containing protein RICESLEEPER 2-like</fullName>
    </submittedName>
</protein>
<evidence type="ECO:0000313" key="2">
    <source>
        <dbReference type="RefSeq" id="XP_075095044.1"/>
    </source>
</evidence>
<organism evidence="1 2">
    <name type="scientific">Nicotiana tabacum</name>
    <name type="common">Common tobacco</name>
    <dbReference type="NCBI Taxonomy" id="4097"/>
    <lineage>
        <taxon>Eukaryota</taxon>
        <taxon>Viridiplantae</taxon>
        <taxon>Streptophyta</taxon>
        <taxon>Embryophyta</taxon>
        <taxon>Tracheophyta</taxon>
        <taxon>Spermatophyta</taxon>
        <taxon>Magnoliopsida</taxon>
        <taxon>eudicotyledons</taxon>
        <taxon>Gunneridae</taxon>
        <taxon>Pentapetalae</taxon>
        <taxon>asterids</taxon>
        <taxon>lamiids</taxon>
        <taxon>Solanales</taxon>
        <taxon>Solanaceae</taxon>
        <taxon>Nicotianoideae</taxon>
        <taxon>Nicotianeae</taxon>
        <taxon>Nicotiana</taxon>
    </lineage>
</organism>
<dbReference type="Proteomes" id="UP000790787">
    <property type="component" value="Chromosome 19"/>
</dbReference>
<sequence length="577" mass="65354">MASQNEENLPALSSNAISLDDESQRPLQQDEVELGKRRYSRAWKHFKPVKVNGVSYGLLTKKGFMAITGHFIDDSWRLQSHILRFAYVPAPHDKDALCGALVNCLFDWNLERKISTITVDNSSTNNAMIKTLLDEKLNKKDLLLTGRVFHVRCAAHILNLIVQEGLKVIGDSISKVRDSVLYWIGSAGRIERFEEAARLVHCSCNKKLEYDCPTRWNSTYLMLRTAIEYKEVFRKLSLTDTNYQSYPAEEQWSNAEDVSDKLILFYRITEQFSGTQYPTSSQYFTKVCEIKLELEAWVKEFNPLISDMASAMLLKFKKYWDDVHILMGVAAIFDPQYKMRLVEFFLPLIYGEEASTKIQEVRSNCYDLFQDYKSKLSGPHDSLASSSSEVTSFIEGDRLSSFDRFVASSGATVETRSELDMYLEEGLLPRTPSFDNLSWWKTNGLKFPTLQKMARDLLAIPVSTVASESAFSTSGRLISPHRSRLHPTTLEALMCARTWLWNDLNGLSSTIDKVSCPTLLDEEEEPDSIRIISSAKKLCAKAKPVGDNLIGAHNWHLDMFAAGTETSSSTGHLSSSH</sequence>
<reference evidence="1" key="1">
    <citation type="journal article" date="2014" name="Nat. Commun.">
        <title>The tobacco genome sequence and its comparison with those of tomato and potato.</title>
        <authorList>
            <person name="Sierro N."/>
            <person name="Battey J.N."/>
            <person name="Ouadi S."/>
            <person name="Bakaher N."/>
            <person name="Bovet L."/>
            <person name="Willig A."/>
            <person name="Goepfert S."/>
            <person name="Peitsch M.C."/>
            <person name="Ivanov N.V."/>
        </authorList>
    </citation>
    <scope>NUCLEOTIDE SEQUENCE [LARGE SCALE GENOMIC DNA]</scope>
</reference>
<evidence type="ECO:0000313" key="1">
    <source>
        <dbReference type="Proteomes" id="UP000790787"/>
    </source>
</evidence>
<dbReference type="RefSeq" id="XP_075095044.1">
    <property type="nucleotide sequence ID" value="XM_075238943.1"/>
</dbReference>
<name>A0AC58TCU5_TOBAC</name>
<keyword evidence="1" id="KW-1185">Reference proteome</keyword>
<reference evidence="2" key="2">
    <citation type="submission" date="2025-08" db="UniProtKB">
        <authorList>
            <consortium name="RefSeq"/>
        </authorList>
    </citation>
    <scope>IDENTIFICATION</scope>
    <source>
        <tissue evidence="2">Leaf</tissue>
    </source>
</reference>
<accession>A0AC58TCU5</accession>
<gene>
    <name evidence="2" type="primary">LOC142173362</name>
</gene>